<organism evidence="1 2">
    <name type="scientific">Xylaria bambusicola</name>
    <dbReference type="NCBI Taxonomy" id="326684"/>
    <lineage>
        <taxon>Eukaryota</taxon>
        <taxon>Fungi</taxon>
        <taxon>Dikarya</taxon>
        <taxon>Ascomycota</taxon>
        <taxon>Pezizomycotina</taxon>
        <taxon>Sordariomycetes</taxon>
        <taxon>Xylariomycetidae</taxon>
        <taxon>Xylariales</taxon>
        <taxon>Xylariaceae</taxon>
        <taxon>Xylaria</taxon>
    </lineage>
</organism>
<gene>
    <name evidence="1" type="ORF">RRF57_009093</name>
</gene>
<accession>A0AAN7V2B1</accession>
<keyword evidence="2" id="KW-1185">Reference proteome</keyword>
<evidence type="ECO:0000313" key="2">
    <source>
        <dbReference type="Proteomes" id="UP001305414"/>
    </source>
</evidence>
<dbReference type="AlphaFoldDB" id="A0AAN7V2B1"/>
<reference evidence="1 2" key="1">
    <citation type="submission" date="2023-10" db="EMBL/GenBank/DDBJ databases">
        <title>Draft genome sequence of Xylaria bambusicola isolate GMP-LS, the root and basal stem rot pathogen of sugarcane in Indonesia.</title>
        <authorList>
            <person name="Selvaraj P."/>
            <person name="Muralishankar V."/>
            <person name="Muruganantham S."/>
            <person name="Sp S."/>
            <person name="Haryani S."/>
            <person name="Lau K.J.X."/>
            <person name="Naqvi N.I."/>
        </authorList>
    </citation>
    <scope>NUCLEOTIDE SEQUENCE [LARGE SCALE GENOMIC DNA]</scope>
    <source>
        <strain evidence="1">GMP-LS</strain>
    </source>
</reference>
<comment type="caution">
    <text evidence="1">The sequence shown here is derived from an EMBL/GenBank/DDBJ whole genome shotgun (WGS) entry which is preliminary data.</text>
</comment>
<sequence length="215" mass="24148">MLIVNEPEFPTLRNVADVLASYLKTGKDLFIRFDPFPKLSLSWPVYLIMYALETSPEFQFFASASYGLDTLESLGNGTFKLNLVKIPEIFKNLIRKYNEDKLPAKLRSYAEKKGYRVGPVAFGPDLLWIVESSFPAFHPESRCHVLLAVAPPTQPEYLAVNNPTVLTIQSAKDGSKISEVEWHVGHVYMLEEGEVAKVANGGFAFIGIQYETKLL</sequence>
<dbReference type="Proteomes" id="UP001305414">
    <property type="component" value="Unassembled WGS sequence"/>
</dbReference>
<protein>
    <submittedName>
        <fullName evidence="1">Uncharacterized protein</fullName>
    </submittedName>
</protein>
<proteinExistence type="predicted"/>
<evidence type="ECO:0000313" key="1">
    <source>
        <dbReference type="EMBL" id="KAK5633379.1"/>
    </source>
</evidence>
<name>A0AAN7V2B1_9PEZI</name>
<dbReference type="EMBL" id="JAWHQM010000032">
    <property type="protein sequence ID" value="KAK5633379.1"/>
    <property type="molecule type" value="Genomic_DNA"/>
</dbReference>